<accession>A0ABR8FV59</accession>
<dbReference type="Proteomes" id="UP000603457">
    <property type="component" value="Unassembled WGS sequence"/>
</dbReference>
<reference evidence="1 2" key="1">
    <citation type="journal article" date="2020" name="ISME J.">
        <title>Comparative genomics reveals insights into cyanobacterial evolution and habitat adaptation.</title>
        <authorList>
            <person name="Chen M.Y."/>
            <person name="Teng W.K."/>
            <person name="Zhao L."/>
            <person name="Hu C.X."/>
            <person name="Zhou Y.K."/>
            <person name="Han B.P."/>
            <person name="Song L.R."/>
            <person name="Shu W.S."/>
        </authorList>
    </citation>
    <scope>NUCLEOTIDE SEQUENCE [LARGE SCALE GENOMIC DNA]</scope>
    <source>
        <strain evidence="1 2">FACHB-130</strain>
    </source>
</reference>
<proteinExistence type="predicted"/>
<name>A0ABR8FV59_9NOSO</name>
<sequence length="49" mass="5495">MYAKTAQGDLHESFLSAFICVHLRLIILTEVRTAMEGIENLKTVPYSLA</sequence>
<protein>
    <recommendedName>
        <fullName evidence="3">Transposase</fullName>
    </recommendedName>
</protein>
<dbReference type="EMBL" id="JACJTB010000013">
    <property type="protein sequence ID" value="MBD2595191.1"/>
    <property type="molecule type" value="Genomic_DNA"/>
</dbReference>
<organism evidence="1 2">
    <name type="scientific">Nostoc spongiaeforme FACHB-130</name>
    <dbReference type="NCBI Taxonomy" id="1357510"/>
    <lineage>
        <taxon>Bacteria</taxon>
        <taxon>Bacillati</taxon>
        <taxon>Cyanobacteriota</taxon>
        <taxon>Cyanophyceae</taxon>
        <taxon>Nostocales</taxon>
        <taxon>Nostocaceae</taxon>
        <taxon>Nostoc</taxon>
    </lineage>
</organism>
<evidence type="ECO:0000313" key="1">
    <source>
        <dbReference type="EMBL" id="MBD2595191.1"/>
    </source>
</evidence>
<keyword evidence="2" id="KW-1185">Reference proteome</keyword>
<evidence type="ECO:0008006" key="3">
    <source>
        <dbReference type="Google" id="ProtNLM"/>
    </source>
</evidence>
<comment type="caution">
    <text evidence="1">The sequence shown here is derived from an EMBL/GenBank/DDBJ whole genome shotgun (WGS) entry which is preliminary data.</text>
</comment>
<gene>
    <name evidence="1" type="ORF">H6G74_12735</name>
</gene>
<dbReference type="RefSeq" id="WP_190968005.1">
    <property type="nucleotide sequence ID" value="NZ_JACJTB010000013.1"/>
</dbReference>
<evidence type="ECO:0000313" key="2">
    <source>
        <dbReference type="Proteomes" id="UP000603457"/>
    </source>
</evidence>